<dbReference type="InterPro" id="IPR011333">
    <property type="entry name" value="SKP1/BTB/POZ_sf"/>
</dbReference>
<dbReference type="Gene3D" id="3.30.710.10">
    <property type="entry name" value="Potassium Channel Kv1.1, Chain A"/>
    <property type="match status" value="4"/>
</dbReference>
<feature type="domain" description="BTB" evidence="1">
    <location>
        <begin position="16"/>
        <end position="85"/>
    </location>
</feature>
<dbReference type="Proteomes" id="UP001334248">
    <property type="component" value="Unassembled WGS sequence"/>
</dbReference>
<dbReference type="EMBL" id="JAVHJV010000008">
    <property type="protein sequence ID" value="KAK5940745.1"/>
    <property type="molecule type" value="Genomic_DNA"/>
</dbReference>
<evidence type="ECO:0000259" key="1">
    <source>
        <dbReference type="PROSITE" id="PS50097"/>
    </source>
</evidence>
<evidence type="ECO:0000313" key="2">
    <source>
        <dbReference type="EMBL" id="KAK5940745.1"/>
    </source>
</evidence>
<dbReference type="InterPro" id="IPR000210">
    <property type="entry name" value="BTB/POZ_dom"/>
</dbReference>
<proteinExistence type="predicted"/>
<dbReference type="SMART" id="SM00225">
    <property type="entry name" value="BTB"/>
    <property type="match status" value="3"/>
</dbReference>
<evidence type="ECO:0000313" key="3">
    <source>
        <dbReference type="Proteomes" id="UP001334248"/>
    </source>
</evidence>
<reference evidence="2 3" key="1">
    <citation type="journal article" date="2023" name="Res Sq">
        <title>Genomic and morphological characterization of Knufia obscura isolated from the Mars 2020 spacecraft assembly facility.</title>
        <authorList>
            <person name="Chander A.M."/>
            <person name="Teixeira M.M."/>
            <person name="Singh N.K."/>
            <person name="Williams M.P."/>
            <person name="Parker C.W."/>
            <person name="Leo P."/>
            <person name="Stajich J.E."/>
            <person name="Torok T."/>
            <person name="Tighe S."/>
            <person name="Mason C.E."/>
            <person name="Venkateswaran K."/>
        </authorList>
    </citation>
    <scope>NUCLEOTIDE SEQUENCE [LARGE SCALE GENOMIC DNA]</scope>
    <source>
        <strain evidence="2 3">CCFEE 5817</strain>
    </source>
</reference>
<dbReference type="PANTHER" id="PTHR47843:SF2">
    <property type="entry name" value="BTB DOMAIN-CONTAINING PROTEIN"/>
    <property type="match status" value="1"/>
</dbReference>
<feature type="domain" description="BTB" evidence="1">
    <location>
        <begin position="429"/>
        <end position="496"/>
    </location>
</feature>
<dbReference type="CDD" id="cd18186">
    <property type="entry name" value="BTB_POZ_ZBTB_KLHL-like"/>
    <property type="match status" value="3"/>
</dbReference>
<feature type="domain" description="BTB" evidence="1">
    <location>
        <begin position="651"/>
        <end position="720"/>
    </location>
</feature>
<protein>
    <recommendedName>
        <fullName evidence="1">BTB domain-containing protein</fullName>
    </recommendedName>
</protein>
<dbReference type="PANTHER" id="PTHR47843">
    <property type="entry name" value="BTB DOMAIN-CONTAINING PROTEIN-RELATED"/>
    <property type="match status" value="1"/>
</dbReference>
<sequence>MSEPFSSDVARHLRSAIVTLTITNRTSRAEYYIHAQVLCSESPYFVAMANFKEGDSNAVDLKEMDPRAFGVVANWFYCKTIPEARGWSDYELLVKAYGVAHRLIMATCRGEILQRLKNFCLNNKLQPQHLLIVAGLGLPATSGIVQFATDQLCYEMARSGSTISSESALDPADAELFALGGEFVVFVVEKMVKAFTSHMPKTGTTLPCPAADESAKCFKGDVMKVTIKNDTETADWFIHRSLLFDKSPYFAALPNFKEGKENHVELQDIDFEAFACIVQWLYAGAIDTSIAKNPDNWLLILRTYAAADRLMIFKCKNQMMDICRELHRGVCGQIHMLRTLDEMGYSSDTLITSYIIDQISYDAVDDPAWAIEEEKGEDQFLMRGGEVAYALTARVIQRSRERIAYLGGPSDKDVRDPASLKGLLEGDLIKVTIHDDNQRLDMHLHKTLLRYRSPYFAALDNFKEGAYNAVELEDMDVEAFRYGLHWMYTDNLPSEQCVNTDDLLVKAYVVADRLLMRKCKNMIMDSIRESFKHVVGSTSLVTGLETVESLGYPASSQLARFFIHEIQHEFIKGVGAGREEWMLKMVEKLRGDRISSMFCEIALAILCTQTTTDSKSASVQLPYEDVGIYPSGRSGCVYHDHGEGEDSYTSDLVKIKVTQGDLTATFTIHEAVLVAKSPYFAALRNFKEGKERAVDLDDLSPKTFDHIAEWLYSDSIPKYEKTLHDYLQMQEHGVR</sequence>
<name>A0ABR0RKB4_9EURO</name>
<dbReference type="SUPFAM" id="SSF54695">
    <property type="entry name" value="POZ domain"/>
    <property type="match status" value="4"/>
</dbReference>
<dbReference type="GeneID" id="90000611"/>
<keyword evidence="3" id="KW-1185">Reference proteome</keyword>
<accession>A0ABR0RKB4</accession>
<dbReference type="Pfam" id="PF00651">
    <property type="entry name" value="BTB"/>
    <property type="match status" value="4"/>
</dbReference>
<organism evidence="2 3">
    <name type="scientific">Knufia obscura</name>
    <dbReference type="NCBI Taxonomy" id="1635080"/>
    <lineage>
        <taxon>Eukaryota</taxon>
        <taxon>Fungi</taxon>
        <taxon>Dikarya</taxon>
        <taxon>Ascomycota</taxon>
        <taxon>Pezizomycotina</taxon>
        <taxon>Eurotiomycetes</taxon>
        <taxon>Chaetothyriomycetidae</taxon>
        <taxon>Chaetothyriales</taxon>
        <taxon>Trichomeriaceae</taxon>
        <taxon>Knufia</taxon>
    </lineage>
</organism>
<gene>
    <name evidence="2" type="ORF">PMZ80_007162</name>
</gene>
<dbReference type="RefSeq" id="XP_064728835.1">
    <property type="nucleotide sequence ID" value="XM_064875570.1"/>
</dbReference>
<dbReference type="PROSITE" id="PS50097">
    <property type="entry name" value="BTB"/>
    <property type="match status" value="4"/>
</dbReference>
<feature type="domain" description="BTB" evidence="1">
    <location>
        <begin position="223"/>
        <end position="290"/>
    </location>
</feature>
<comment type="caution">
    <text evidence="2">The sequence shown here is derived from an EMBL/GenBank/DDBJ whole genome shotgun (WGS) entry which is preliminary data.</text>
</comment>